<dbReference type="InterPro" id="IPR035069">
    <property type="entry name" value="TTHA1013/TTHA0281-like"/>
</dbReference>
<organism evidence="2 3">
    <name type="scientific">Candidatus Desantisbacteria bacterium CG23_combo_of_CG06-09_8_20_14_all_40_23</name>
    <dbReference type="NCBI Taxonomy" id="1974550"/>
    <lineage>
        <taxon>Bacteria</taxon>
        <taxon>Candidatus Desantisiibacteriota</taxon>
    </lineage>
</organism>
<comment type="caution">
    <text evidence="2">The sequence shown here is derived from an EMBL/GenBank/DDBJ whole genome shotgun (WGS) entry which is preliminary data.</text>
</comment>
<sequence length="72" mass="7958">MEYTVVIHPSEEGGYWVEVPALLGCYSQGETAEEAMVNARESIESHLMALNEDKQPIPKEEGFMFGRVAIAA</sequence>
<reference evidence="2 3" key="1">
    <citation type="submission" date="2017-09" db="EMBL/GenBank/DDBJ databases">
        <title>Depth-based differentiation of microbial function through sediment-hosted aquifers and enrichment of novel symbionts in the deep terrestrial subsurface.</title>
        <authorList>
            <person name="Probst A.J."/>
            <person name="Ladd B."/>
            <person name="Jarett J.K."/>
            <person name="Geller-Mcgrath D.E."/>
            <person name="Sieber C.M."/>
            <person name="Emerson J.B."/>
            <person name="Anantharaman K."/>
            <person name="Thomas B.C."/>
            <person name="Malmstrom R."/>
            <person name="Stieglmeier M."/>
            <person name="Klingl A."/>
            <person name="Woyke T."/>
            <person name="Ryan C.M."/>
            <person name="Banfield J.F."/>
        </authorList>
    </citation>
    <scope>NUCLEOTIDE SEQUENCE [LARGE SCALE GENOMIC DNA]</scope>
    <source>
        <strain evidence="2">CG23_combo_of_CG06-09_8_20_14_all_40_23</strain>
    </source>
</reference>
<evidence type="ECO:0000313" key="3">
    <source>
        <dbReference type="Proteomes" id="UP000231067"/>
    </source>
</evidence>
<dbReference type="PANTHER" id="PTHR34504:SF2">
    <property type="entry name" value="UPF0150 PROTEIN SSL0259"/>
    <property type="match status" value="1"/>
</dbReference>
<dbReference type="SUPFAM" id="SSF143100">
    <property type="entry name" value="TTHA1013/TTHA0281-like"/>
    <property type="match status" value="1"/>
</dbReference>
<dbReference type="InterPro" id="IPR031807">
    <property type="entry name" value="HicB-like"/>
</dbReference>
<dbReference type="Pfam" id="PF15919">
    <property type="entry name" value="HicB_lk_antitox"/>
    <property type="match status" value="1"/>
</dbReference>
<dbReference type="AlphaFoldDB" id="A0A2H0A5X6"/>
<evidence type="ECO:0000259" key="1">
    <source>
        <dbReference type="Pfam" id="PF15919"/>
    </source>
</evidence>
<name>A0A2H0A5X6_9BACT</name>
<dbReference type="PANTHER" id="PTHR34504">
    <property type="entry name" value="ANTITOXIN HICB"/>
    <property type="match status" value="1"/>
</dbReference>
<dbReference type="EMBL" id="PCSH01000131">
    <property type="protein sequence ID" value="PIP40230.1"/>
    <property type="molecule type" value="Genomic_DNA"/>
</dbReference>
<proteinExistence type="predicted"/>
<feature type="domain" description="HicB-like antitoxin of toxin-antitoxin system" evidence="1">
    <location>
        <begin position="3"/>
        <end position="60"/>
    </location>
</feature>
<dbReference type="Proteomes" id="UP000231067">
    <property type="component" value="Unassembled WGS sequence"/>
</dbReference>
<accession>A0A2H0A5X6</accession>
<evidence type="ECO:0000313" key="2">
    <source>
        <dbReference type="EMBL" id="PIP40230.1"/>
    </source>
</evidence>
<gene>
    <name evidence="2" type="ORF">COX18_07375</name>
</gene>
<dbReference type="Gene3D" id="3.30.160.250">
    <property type="match status" value="1"/>
</dbReference>
<protein>
    <submittedName>
        <fullName evidence="2">HicB family protein</fullName>
    </submittedName>
</protein>
<dbReference type="InterPro" id="IPR051404">
    <property type="entry name" value="TA_system_antitoxin"/>
</dbReference>